<dbReference type="AlphaFoldDB" id="A0AAN7YXQ2"/>
<accession>A0AAN7YXQ2</accession>
<dbReference type="SMART" id="SM00033">
    <property type="entry name" value="CH"/>
    <property type="match status" value="2"/>
</dbReference>
<feature type="region of interest" description="Disordered" evidence="1">
    <location>
        <begin position="448"/>
        <end position="488"/>
    </location>
</feature>
<reference evidence="3 4" key="1">
    <citation type="submission" date="2023-11" db="EMBL/GenBank/DDBJ databases">
        <title>Dfirmibasis_genome.</title>
        <authorList>
            <person name="Edelbroek B."/>
            <person name="Kjellin J."/>
            <person name="Jerlstrom-Hultqvist J."/>
            <person name="Soderbom F."/>
        </authorList>
    </citation>
    <scope>NUCLEOTIDE SEQUENCE [LARGE SCALE GENOMIC DNA]</scope>
    <source>
        <strain evidence="3 4">TNS-C-14</strain>
    </source>
</reference>
<keyword evidence="4" id="KW-1185">Reference proteome</keyword>
<dbReference type="Proteomes" id="UP001344447">
    <property type="component" value="Unassembled WGS sequence"/>
</dbReference>
<evidence type="ECO:0000313" key="4">
    <source>
        <dbReference type="Proteomes" id="UP001344447"/>
    </source>
</evidence>
<dbReference type="InterPro" id="IPR036872">
    <property type="entry name" value="CH_dom_sf"/>
</dbReference>
<protein>
    <recommendedName>
        <fullName evidence="2">Calponin-homology (CH) domain-containing protein</fullName>
    </recommendedName>
</protein>
<dbReference type="PROSITE" id="PS50021">
    <property type="entry name" value="CH"/>
    <property type="match status" value="2"/>
</dbReference>
<evidence type="ECO:0000259" key="2">
    <source>
        <dbReference type="PROSITE" id="PS50021"/>
    </source>
</evidence>
<dbReference type="Gene3D" id="1.10.418.10">
    <property type="entry name" value="Calponin-like domain"/>
    <property type="match status" value="2"/>
</dbReference>
<feature type="compositionally biased region" description="Low complexity" evidence="1">
    <location>
        <begin position="448"/>
        <end position="461"/>
    </location>
</feature>
<name>A0AAN7YXQ2_9MYCE</name>
<organism evidence="3 4">
    <name type="scientific">Dictyostelium firmibasis</name>
    <dbReference type="NCBI Taxonomy" id="79012"/>
    <lineage>
        <taxon>Eukaryota</taxon>
        <taxon>Amoebozoa</taxon>
        <taxon>Evosea</taxon>
        <taxon>Eumycetozoa</taxon>
        <taxon>Dictyostelia</taxon>
        <taxon>Dictyosteliales</taxon>
        <taxon>Dictyosteliaceae</taxon>
        <taxon>Dictyostelium</taxon>
    </lineage>
</organism>
<gene>
    <name evidence="3" type="ORF">RB653_004882</name>
</gene>
<feature type="domain" description="Calponin-homology (CH)" evidence="2">
    <location>
        <begin position="165"/>
        <end position="291"/>
    </location>
</feature>
<sequence>MSTSTSAEGSTSTQPISQTQLAQSRWESAQEKAFLSWVNSLLSKKNLKIENISTDFSDGTKLIYFLELVSNKKCRRKFNPEPKDKINRIQNITIALWFIEEELDIKIRSISSIGAEDFYDGNKKMIFGFLWSLYRKFRILGIRANGGGGGESSSSSNNQVSTEQTEAENNLLAWCSNLTGMNVTQFKNGFKDGLAFLSIAKQFSQFPSSTSDLALEGANLRGGTLGEEELSFNQLDGLEGLDSIARLNAVFDFAEKNLNIPKLLDAEDLVNGNADDRTVMLYTSMFYNAYEMASKKAQRQEKSHNQILLEQVKEMAEQELLNIRKEFQLELMLNMYTQELSNQRFERIVMERMLKEQENQSLLNNLLLLRDQLEDHQIKLCKLQKNVQEEATGKRAPLWGCPLISADLSKDQFEQIQLLGDLLEEESNRINRIVQVSEVKPISFLKNKFQNQNNQNDNNNDNDYDNEKNRKNNNNKNNNVDDGNNSAT</sequence>
<dbReference type="EMBL" id="JAVFKY010000001">
    <property type="protein sequence ID" value="KAK5583291.1"/>
    <property type="molecule type" value="Genomic_DNA"/>
</dbReference>
<comment type="caution">
    <text evidence="3">The sequence shown here is derived from an EMBL/GenBank/DDBJ whole genome shotgun (WGS) entry which is preliminary data.</text>
</comment>
<dbReference type="SUPFAM" id="SSF47576">
    <property type="entry name" value="Calponin-homology domain, CH-domain"/>
    <property type="match status" value="1"/>
</dbReference>
<feature type="domain" description="Calponin-homology (CH)" evidence="2">
    <location>
        <begin position="28"/>
        <end position="138"/>
    </location>
</feature>
<dbReference type="InterPro" id="IPR001715">
    <property type="entry name" value="CH_dom"/>
</dbReference>
<evidence type="ECO:0000313" key="3">
    <source>
        <dbReference type="EMBL" id="KAK5583291.1"/>
    </source>
</evidence>
<evidence type="ECO:0000256" key="1">
    <source>
        <dbReference type="SAM" id="MobiDB-lite"/>
    </source>
</evidence>
<dbReference type="PANTHER" id="PTHR11915">
    <property type="entry name" value="SPECTRIN/FILAMIN RELATED CYTOSKELETAL PROTEIN"/>
    <property type="match status" value="1"/>
</dbReference>
<feature type="compositionally biased region" description="Low complexity" evidence="1">
    <location>
        <begin position="472"/>
        <end position="488"/>
    </location>
</feature>
<dbReference type="Pfam" id="PF00307">
    <property type="entry name" value="CH"/>
    <property type="match status" value="2"/>
</dbReference>
<proteinExistence type="predicted"/>